<sequence length="278" mass="31459">MKKLLVILSLLVVNTNASSNEVNQDELCVISEKLCTTFQDESTYKYGFKDNVGNISVPALYDDIDIRENNITVRQNGLFGMLDFSGKMIIPPKYHLFHQRDTGENGFIIAESRYYTIMNKQGEIISPQNHHPIVQYITDDRIIFCQNNTGAMLCGVIDNQGKMVIPPIYHKLSALVDLDFYPNPSLLIAYNQNKKAGLLNLETGELLTPFKYDEIENILDSRIKVSLNGKYGFIDTDGKEAVPIIYDFVKGFHLGLSLARKDGSDEEFYIDKTGKRVP</sequence>
<dbReference type="STRING" id="29433.MOVS_08785"/>
<dbReference type="RefSeq" id="WP_063514612.1">
    <property type="nucleotide sequence ID" value="NZ_CP011158.1"/>
</dbReference>
<dbReference type="Pfam" id="PF14903">
    <property type="entry name" value="WG_beta_rep"/>
    <property type="match status" value="3"/>
</dbReference>
<evidence type="ECO:0000313" key="2">
    <source>
        <dbReference type="EMBL" id="ANB92053.1"/>
    </source>
</evidence>
<dbReference type="Proteomes" id="UP000255102">
    <property type="component" value="Unassembled WGS sequence"/>
</dbReference>
<name>A0A378PM42_9GAMM</name>
<dbReference type="EMBL" id="UGPW01000001">
    <property type="protein sequence ID" value="STY87813.1"/>
    <property type="molecule type" value="Genomic_DNA"/>
</dbReference>
<dbReference type="PANTHER" id="PTHR37841">
    <property type="entry name" value="GLR2918 PROTEIN"/>
    <property type="match status" value="1"/>
</dbReference>
<proteinExistence type="predicted"/>
<dbReference type="KEGG" id="moi:MOVS_08785"/>
<dbReference type="InterPro" id="IPR032774">
    <property type="entry name" value="WG_beta_rep"/>
</dbReference>
<organism evidence="3 5">
    <name type="scientific">Moraxella ovis</name>
    <dbReference type="NCBI Taxonomy" id="29433"/>
    <lineage>
        <taxon>Bacteria</taxon>
        <taxon>Pseudomonadati</taxon>
        <taxon>Pseudomonadota</taxon>
        <taxon>Gammaproteobacteria</taxon>
        <taxon>Moraxellales</taxon>
        <taxon>Moraxellaceae</taxon>
        <taxon>Moraxella</taxon>
    </lineage>
</organism>
<dbReference type="EMBL" id="CP011158">
    <property type="protein sequence ID" value="ANB92053.1"/>
    <property type="molecule type" value="Genomic_DNA"/>
</dbReference>
<keyword evidence="1" id="KW-0732">Signal</keyword>
<feature type="signal peptide" evidence="1">
    <location>
        <begin position="1"/>
        <end position="19"/>
    </location>
</feature>
<dbReference type="PANTHER" id="PTHR37841:SF1">
    <property type="entry name" value="DUF3298 DOMAIN-CONTAINING PROTEIN"/>
    <property type="match status" value="1"/>
</dbReference>
<keyword evidence="4" id="KW-1185">Reference proteome</keyword>
<dbReference type="Proteomes" id="UP000076765">
    <property type="component" value="Chromosome"/>
</dbReference>
<evidence type="ECO:0000313" key="5">
    <source>
        <dbReference type="Proteomes" id="UP000255102"/>
    </source>
</evidence>
<evidence type="ECO:0000256" key="1">
    <source>
        <dbReference type="SAM" id="SignalP"/>
    </source>
</evidence>
<reference evidence="3 5" key="2">
    <citation type="submission" date="2018-06" db="EMBL/GenBank/DDBJ databases">
        <authorList>
            <consortium name="Pathogen Informatics"/>
            <person name="Doyle S."/>
        </authorList>
    </citation>
    <scope>NUCLEOTIDE SEQUENCE [LARGE SCALE GENOMIC DNA]</scope>
    <source>
        <strain evidence="3 5">NCTC11227</strain>
    </source>
</reference>
<protein>
    <submittedName>
        <fullName evidence="3">KWG Leptospira</fullName>
    </submittedName>
</protein>
<evidence type="ECO:0000313" key="4">
    <source>
        <dbReference type="Proteomes" id="UP000076765"/>
    </source>
</evidence>
<reference evidence="2 4" key="1">
    <citation type="submission" date="2015-04" db="EMBL/GenBank/DDBJ databases">
        <authorList>
            <person name="Calcutt M.J."/>
            <person name="Foecking M.F."/>
        </authorList>
    </citation>
    <scope>NUCLEOTIDE SEQUENCE [LARGE SCALE GENOMIC DNA]</scope>
    <source>
        <strain evidence="2 4">199/55</strain>
    </source>
</reference>
<dbReference type="AlphaFoldDB" id="A0A378PM42"/>
<gene>
    <name evidence="2" type="ORF">MOVS_08785</name>
    <name evidence="3" type="ORF">NCTC11227_01833</name>
</gene>
<feature type="chain" id="PRO_5016730613" evidence="1">
    <location>
        <begin position="20"/>
        <end position="278"/>
    </location>
</feature>
<accession>A0A378PM42</accession>
<evidence type="ECO:0000313" key="3">
    <source>
        <dbReference type="EMBL" id="STY87813.1"/>
    </source>
</evidence>